<accession>A0A1E5IFC9</accession>
<dbReference type="PANTHER" id="PTHR34354:SF1">
    <property type="entry name" value="NADPH-DEPENDENT 7-CYANO-7-DEAZAGUANINE REDUCTASE"/>
    <property type="match status" value="1"/>
</dbReference>
<evidence type="ECO:0000313" key="2">
    <source>
        <dbReference type="Proteomes" id="UP000095237"/>
    </source>
</evidence>
<dbReference type="InterPro" id="IPR050084">
    <property type="entry name" value="NADPH_dep_7-cyano-7-deazaG_red"/>
</dbReference>
<evidence type="ECO:0000313" key="1">
    <source>
        <dbReference type="EMBL" id="OEG69094.1"/>
    </source>
</evidence>
<name>A0A1E5IFC9_ENDTX</name>
<dbReference type="Gene3D" id="3.30.1130.10">
    <property type="match status" value="1"/>
</dbReference>
<reference evidence="1 2" key="1">
    <citation type="submission" date="2015-11" db="EMBL/GenBank/DDBJ databases">
        <title>Evidence for parallel genomic evolution in an endosymbiosis of termite gut flagellates.</title>
        <authorList>
            <person name="Zheng H."/>
        </authorList>
    </citation>
    <scope>NUCLEOTIDE SEQUENCE [LARGE SCALE GENOMIC DNA]</scope>
    <source>
        <strain evidence="1 2">CET450</strain>
    </source>
</reference>
<sequence length="68" mass="7803">MEFKSLKLYLQSYRMVGMVHESVVNSILSDLVKTIKPKEMCVNMEFGIHGGLTAMVFGEYLSRETKEK</sequence>
<comment type="caution">
    <text evidence="1">The sequence shown here is derived from an EMBL/GenBank/DDBJ whole genome shotgun (WGS) entry which is preliminary data.</text>
</comment>
<protein>
    <submittedName>
        <fullName evidence="1">Uncharacterized protein</fullName>
    </submittedName>
</protein>
<organism evidence="1 2">
    <name type="scientific">Endomicrobium trichonymphae</name>
    <dbReference type="NCBI Taxonomy" id="1408204"/>
    <lineage>
        <taxon>Bacteria</taxon>
        <taxon>Pseudomonadati</taxon>
        <taxon>Elusimicrobiota</taxon>
        <taxon>Endomicrobiia</taxon>
        <taxon>Endomicrobiales</taxon>
        <taxon>Endomicrobiaceae</taxon>
        <taxon>Candidatus Endomicrobiellum</taxon>
    </lineage>
</organism>
<dbReference type="InterPro" id="IPR029500">
    <property type="entry name" value="QueF"/>
</dbReference>
<dbReference type="SUPFAM" id="SSF55620">
    <property type="entry name" value="Tetrahydrobiopterin biosynthesis enzymes-like"/>
    <property type="match status" value="1"/>
</dbReference>
<dbReference type="GO" id="GO:0008616">
    <property type="term" value="P:tRNA queuosine(34) biosynthetic process"/>
    <property type="evidence" value="ECO:0007669"/>
    <property type="project" value="InterPro"/>
</dbReference>
<dbReference type="GO" id="GO:0033739">
    <property type="term" value="F:preQ1 synthase activity"/>
    <property type="evidence" value="ECO:0007669"/>
    <property type="project" value="InterPro"/>
</dbReference>
<gene>
    <name evidence="1" type="ORF">ATZ36_11570</name>
</gene>
<dbReference type="InterPro" id="IPR043133">
    <property type="entry name" value="GTP-CH-I_C/QueF"/>
</dbReference>
<proteinExistence type="predicted"/>
<dbReference type="AlphaFoldDB" id="A0A1E5IFC9"/>
<dbReference type="EMBL" id="LNVX01000856">
    <property type="protein sequence ID" value="OEG69094.1"/>
    <property type="molecule type" value="Genomic_DNA"/>
</dbReference>
<dbReference type="PANTHER" id="PTHR34354">
    <property type="entry name" value="NADPH-DEPENDENT 7-CYANO-7-DEAZAGUANINE REDUCTASE"/>
    <property type="match status" value="1"/>
</dbReference>
<dbReference type="Pfam" id="PF14489">
    <property type="entry name" value="QueF"/>
    <property type="match status" value="1"/>
</dbReference>
<keyword evidence="2" id="KW-1185">Reference proteome</keyword>
<dbReference type="Proteomes" id="UP000095237">
    <property type="component" value="Unassembled WGS sequence"/>
</dbReference>